<dbReference type="NCBIfam" id="NF002542">
    <property type="entry name" value="PRK02101.1-3"/>
    <property type="match status" value="1"/>
</dbReference>
<name>A0A3B1A8D8_9ZZZZ</name>
<evidence type="ECO:0000313" key="1">
    <source>
        <dbReference type="EMBL" id="VAX00362.1"/>
    </source>
</evidence>
<accession>A0A3B1A8D8</accession>
<dbReference type="Pfam" id="PF03883">
    <property type="entry name" value="H2O2_YaaD"/>
    <property type="match status" value="1"/>
</dbReference>
<reference evidence="1" key="1">
    <citation type="submission" date="2018-06" db="EMBL/GenBank/DDBJ databases">
        <authorList>
            <person name="Zhirakovskaya E."/>
        </authorList>
    </citation>
    <scope>NUCLEOTIDE SEQUENCE</scope>
</reference>
<sequence length="257" mass="29717">MLIVVSPAKTLDYETPAKTNIYTVPDYLNDSQELINRLRLFSSLDISELMKVSSKIAELNFDRYEVWTKRFTEKNAKQAALAFKGDVYTGLDATSFNNNDFKFAQKHFRILSGLYGLLRPLDLMKAYRLEMGTKLKTDRGNNLYEFWGSTITDGLNLQLKKSRSKYLINLASNEYFKAVKPAELQAEIITPEFREFKNGDYKMIGIFAKKARGMLSRYIIKNRLADPDDIKSFNENGYKLNKKLSSDIKMVFTRKNN</sequence>
<proteinExistence type="inferred from homology"/>
<dbReference type="InterPro" id="IPR005583">
    <property type="entry name" value="YaaA"/>
</dbReference>
<dbReference type="AlphaFoldDB" id="A0A3B1A8D8"/>
<dbReference type="PANTHER" id="PTHR30283">
    <property type="entry name" value="PEROXIDE STRESS RESPONSE PROTEIN YAAA"/>
    <property type="match status" value="1"/>
</dbReference>
<dbReference type="HAMAP" id="MF_00652">
    <property type="entry name" value="UPF0246"/>
    <property type="match status" value="1"/>
</dbReference>
<dbReference type="NCBIfam" id="NF002541">
    <property type="entry name" value="PRK02101.1-1"/>
    <property type="match status" value="1"/>
</dbReference>
<dbReference type="GO" id="GO:0033194">
    <property type="term" value="P:response to hydroperoxide"/>
    <property type="evidence" value="ECO:0007669"/>
    <property type="project" value="TreeGrafter"/>
</dbReference>
<dbReference type="PANTHER" id="PTHR30283:SF4">
    <property type="entry name" value="PEROXIDE STRESS RESISTANCE PROTEIN YAAA"/>
    <property type="match status" value="1"/>
</dbReference>
<dbReference type="GO" id="GO:0005829">
    <property type="term" value="C:cytosol"/>
    <property type="evidence" value="ECO:0007669"/>
    <property type="project" value="TreeGrafter"/>
</dbReference>
<dbReference type="EMBL" id="UOFR01000075">
    <property type="protein sequence ID" value="VAX00362.1"/>
    <property type="molecule type" value="Genomic_DNA"/>
</dbReference>
<protein>
    <submittedName>
        <fullName evidence="1">UPF0246 protein YaaA</fullName>
    </submittedName>
</protein>
<organism evidence="1">
    <name type="scientific">hydrothermal vent metagenome</name>
    <dbReference type="NCBI Taxonomy" id="652676"/>
    <lineage>
        <taxon>unclassified sequences</taxon>
        <taxon>metagenomes</taxon>
        <taxon>ecological metagenomes</taxon>
    </lineage>
</organism>
<gene>
    <name evidence="1" type="ORF">MNBD_GAMMA21-664</name>
</gene>